<reference evidence="1 2" key="1">
    <citation type="journal article" date="2023" name="ACS Omega">
        <title>Identification of the Neoaspergillic Acid Biosynthesis Gene Cluster by Establishing an In Vitro CRISPR-Ribonucleoprotein Genetic System in Aspergillus melleus.</title>
        <authorList>
            <person name="Yuan B."/>
            <person name="Grau M.F."/>
            <person name="Murata R.M."/>
            <person name="Torok T."/>
            <person name="Venkateswaran K."/>
            <person name="Stajich J.E."/>
            <person name="Wang C.C.C."/>
        </authorList>
    </citation>
    <scope>NUCLEOTIDE SEQUENCE [LARGE SCALE GENOMIC DNA]</scope>
    <source>
        <strain evidence="1 2">IMV 1140</strain>
    </source>
</reference>
<accession>A0ACC3BAF5</accession>
<comment type="caution">
    <text evidence="1">The sequence shown here is derived from an EMBL/GenBank/DDBJ whole genome shotgun (WGS) entry which is preliminary data.</text>
</comment>
<dbReference type="EMBL" id="JAOPJF010000012">
    <property type="protein sequence ID" value="KAK1147414.1"/>
    <property type="molecule type" value="Genomic_DNA"/>
</dbReference>
<keyword evidence="1" id="KW-0689">Ribosomal protein</keyword>
<evidence type="ECO:0000313" key="2">
    <source>
        <dbReference type="Proteomes" id="UP001177260"/>
    </source>
</evidence>
<name>A0ACC3BAF5_9EURO</name>
<evidence type="ECO:0000313" key="1">
    <source>
        <dbReference type="EMBL" id="KAK1147414.1"/>
    </source>
</evidence>
<protein>
    <submittedName>
        <fullName evidence="1">37S ribosomal protein S22</fullName>
    </submittedName>
</protein>
<gene>
    <name evidence="1" type="primary">RSM22</name>
    <name evidence="1" type="ORF">N8T08_001496</name>
</gene>
<keyword evidence="2" id="KW-1185">Reference proteome</keyword>
<keyword evidence="1" id="KW-0687">Ribonucleoprotein</keyword>
<organism evidence="1 2">
    <name type="scientific">Aspergillus melleus</name>
    <dbReference type="NCBI Taxonomy" id="138277"/>
    <lineage>
        <taxon>Eukaryota</taxon>
        <taxon>Fungi</taxon>
        <taxon>Dikarya</taxon>
        <taxon>Ascomycota</taxon>
        <taxon>Pezizomycotina</taxon>
        <taxon>Eurotiomycetes</taxon>
        <taxon>Eurotiomycetidae</taxon>
        <taxon>Eurotiales</taxon>
        <taxon>Aspergillaceae</taxon>
        <taxon>Aspergillus</taxon>
        <taxon>Aspergillus subgen. Circumdati</taxon>
    </lineage>
</organism>
<dbReference type="Proteomes" id="UP001177260">
    <property type="component" value="Unassembled WGS sequence"/>
</dbReference>
<sequence length="858" mass="96001">MLSRTSAARASRPCSHRLLRPIANRPPQTGLQQLRGAASFLPTRQRSSAITPKSLSPNSAVRVSLPGLNYGVQTLGARHASTTPPAETEANTERKDAIYALIDEINDNEMKLAVLMDDLNLLDDYFEALNFDGPELDDVFSQTIGHRDAQTLEARVRSARQEFGDTIPEDHLNATEIELYTQLYGEPILVQEHTEELEAQDEDDLNTLYREDGEGGWQEVDVEEAVSEEEEEEVAVVYDMETGPQEDETAAMQRTREIAEQLGGDIMLEQFGDDTIHDDAPRLHPRTVEGKFATDPSTIYLPKDTVTGPISAILSEFSNKHISEAARRTFGGSRLPHSTYTPIPRAQTPQTPIPLSASQRHMTEMEANAYIAALYPGLYASALSVLTEVRKRLGPEWIRGLMSQEEGPHILDASAGGAGVLAWRDVLRAEWELMVPDQPEGSPYPVGRSTVVAGSESLQLRASAMLENTSFLPRLPDYVHVREKPTLDDSRAPPRRKQYDVIIAPHSLLGIEEEYMRKEHVENLWNLLNPNGGVLILLEKGHQRGFEAVAGAREMLLKRHIASPGSTQYENLTESPSEETHIQKEAGMIVAPCTNHGKCPMYHMDGHSKGRRDYCHFEQRYIRPQFLQRIVGAKDRNHEDVRFSYVAVQRGVDLRETQGIVQGPEATEAAFAGYEHVDDAPAEEAQVDEALPASQDGASSSGQNFHTLSLPRIVYPPIKRRGHIIFDSCTPAGNIERWTVPRSFSRRAYKDARKARWGDLWALGAKTRIHRNLRLGDKHGEGKKERLQRRAAAKEELSDAEKDELEHQREMSSSSWPELAIPPRKKGQTIPSWKKAADKKKLRQATKQYTASKFSGEE</sequence>
<proteinExistence type="predicted"/>